<dbReference type="AlphaFoldDB" id="A0A644Z1H6"/>
<organism evidence="6">
    <name type="scientific">bioreactor metagenome</name>
    <dbReference type="NCBI Taxonomy" id="1076179"/>
    <lineage>
        <taxon>unclassified sequences</taxon>
        <taxon>metagenomes</taxon>
        <taxon>ecological metagenomes</taxon>
    </lineage>
</organism>
<keyword evidence="3 6" id="KW-0378">Hydrolase</keyword>
<dbReference type="NCBIfam" id="TIGR01430">
    <property type="entry name" value="aden_deam"/>
    <property type="match status" value="1"/>
</dbReference>
<dbReference type="Pfam" id="PF00962">
    <property type="entry name" value="A_deaminase"/>
    <property type="match status" value="1"/>
</dbReference>
<gene>
    <name evidence="6" type="ORF">SDC9_79147</name>
</gene>
<dbReference type="GO" id="GO:0043103">
    <property type="term" value="P:hypoxanthine salvage"/>
    <property type="evidence" value="ECO:0007669"/>
    <property type="project" value="TreeGrafter"/>
</dbReference>
<comment type="cofactor">
    <cofactor evidence="1">
        <name>Zn(2+)</name>
        <dbReference type="ChEBI" id="CHEBI:29105"/>
    </cofactor>
</comment>
<dbReference type="GO" id="GO:0000034">
    <property type="term" value="F:adenine deaminase activity"/>
    <property type="evidence" value="ECO:0007669"/>
    <property type="project" value="UniProtKB-EC"/>
</dbReference>
<dbReference type="EC" id="3.5.4.2" evidence="6"/>
<protein>
    <submittedName>
        <fullName evidence="6">Adenine deaminase</fullName>
        <ecNumber evidence="6">3.5.4.2</ecNumber>
    </submittedName>
</protein>
<dbReference type="GO" id="GO:0005829">
    <property type="term" value="C:cytosol"/>
    <property type="evidence" value="ECO:0007669"/>
    <property type="project" value="TreeGrafter"/>
</dbReference>
<dbReference type="GO" id="GO:0046872">
    <property type="term" value="F:metal ion binding"/>
    <property type="evidence" value="ECO:0007669"/>
    <property type="project" value="UniProtKB-KW"/>
</dbReference>
<dbReference type="PANTHER" id="PTHR43114">
    <property type="entry name" value="ADENINE DEAMINASE"/>
    <property type="match status" value="1"/>
</dbReference>
<proteinExistence type="predicted"/>
<evidence type="ECO:0000256" key="4">
    <source>
        <dbReference type="ARBA" id="ARBA00022833"/>
    </source>
</evidence>
<keyword evidence="4" id="KW-0862">Zinc</keyword>
<evidence type="ECO:0000256" key="3">
    <source>
        <dbReference type="ARBA" id="ARBA00022801"/>
    </source>
</evidence>
<reference evidence="6" key="1">
    <citation type="submission" date="2019-08" db="EMBL/GenBank/DDBJ databases">
        <authorList>
            <person name="Kucharzyk K."/>
            <person name="Murdoch R.W."/>
            <person name="Higgins S."/>
            <person name="Loffler F."/>
        </authorList>
    </citation>
    <scope>NUCLEOTIDE SEQUENCE</scope>
</reference>
<comment type="caution">
    <text evidence="6">The sequence shown here is derived from an EMBL/GenBank/DDBJ whole genome shotgun (WGS) entry which is preliminary data.</text>
</comment>
<dbReference type="GO" id="GO:0006146">
    <property type="term" value="P:adenine catabolic process"/>
    <property type="evidence" value="ECO:0007669"/>
    <property type="project" value="TreeGrafter"/>
</dbReference>
<dbReference type="PANTHER" id="PTHR43114:SF6">
    <property type="entry name" value="ADENINE DEAMINASE"/>
    <property type="match status" value="1"/>
</dbReference>
<evidence type="ECO:0000256" key="1">
    <source>
        <dbReference type="ARBA" id="ARBA00001947"/>
    </source>
</evidence>
<dbReference type="SUPFAM" id="SSF51556">
    <property type="entry name" value="Metallo-dependent hydrolases"/>
    <property type="match status" value="1"/>
</dbReference>
<dbReference type="InterPro" id="IPR006330">
    <property type="entry name" value="Ado/ade_deaminase"/>
</dbReference>
<dbReference type="InterPro" id="IPR032466">
    <property type="entry name" value="Metal_Hydrolase"/>
</dbReference>
<evidence type="ECO:0000256" key="2">
    <source>
        <dbReference type="ARBA" id="ARBA00022723"/>
    </source>
</evidence>
<dbReference type="Gene3D" id="3.20.20.140">
    <property type="entry name" value="Metal-dependent hydrolases"/>
    <property type="match status" value="1"/>
</dbReference>
<keyword evidence="2" id="KW-0479">Metal-binding</keyword>
<dbReference type="EMBL" id="VSSQ01006403">
    <property type="protein sequence ID" value="MPM32583.1"/>
    <property type="molecule type" value="Genomic_DNA"/>
</dbReference>
<name>A0A644Z1H6_9ZZZZ</name>
<evidence type="ECO:0000259" key="5">
    <source>
        <dbReference type="Pfam" id="PF00962"/>
    </source>
</evidence>
<sequence length="216" mass="24528">MGDAKTEWGISTKLIMCFLRHLSEKSAEETLESALLHKEKIIAVGLDSSENGHPPGKFFHVFNRVREEGFFVVAHAGEEGPAEYVWEAIDLLEAERIDHGVSSVDDPDLMEELREREIPLTVCPLSNLKLRVVEDLKNVPVRSFLEKGILVTLNSDDPSYFGGYINDNYLQTAEALQLSRNDIYTLAKNSFLASFITEKERNFFLEKLLNFENSFV</sequence>
<feature type="domain" description="Adenosine deaminase" evidence="5">
    <location>
        <begin position="3"/>
        <end position="208"/>
    </location>
</feature>
<evidence type="ECO:0000313" key="6">
    <source>
        <dbReference type="EMBL" id="MPM32583.1"/>
    </source>
</evidence>
<accession>A0A644Z1H6</accession>
<dbReference type="InterPro" id="IPR001365">
    <property type="entry name" value="A_deaminase_dom"/>
</dbReference>